<dbReference type="Pfam" id="PF07687">
    <property type="entry name" value="M20_dimer"/>
    <property type="match status" value="1"/>
</dbReference>
<protein>
    <recommendedName>
        <fullName evidence="5">N-acetyldiaminopimelate deacetylase</fullName>
        <ecNumber evidence="5">3.5.1.47</ecNumber>
    </recommendedName>
</protein>
<keyword evidence="4 5" id="KW-0457">Lysine biosynthesis</keyword>
<dbReference type="EMBL" id="RHHT01000015">
    <property type="protein sequence ID" value="RNB80860.1"/>
    <property type="molecule type" value="Genomic_DNA"/>
</dbReference>
<feature type="binding site" evidence="6">
    <location>
        <position position="348"/>
    </location>
    <ligand>
        <name>Mn(2+)</name>
        <dbReference type="ChEBI" id="CHEBI:29035"/>
        <label>2</label>
    </ligand>
</feature>
<dbReference type="EC" id="3.5.1.47" evidence="5"/>
<proteinExistence type="inferred from homology"/>
<name>A0A3M8CYI0_9BACL</name>
<dbReference type="GO" id="GO:0019877">
    <property type="term" value="P:diaminopimelate biosynthetic process"/>
    <property type="evidence" value="ECO:0007669"/>
    <property type="project" value="UniProtKB-UniRule"/>
</dbReference>
<reference evidence="8 9" key="1">
    <citation type="submission" date="2018-10" db="EMBL/GenBank/DDBJ databases">
        <title>Phylogenomics of Brevibacillus.</title>
        <authorList>
            <person name="Dunlap C."/>
        </authorList>
    </citation>
    <scope>NUCLEOTIDE SEQUENCE [LARGE SCALE GENOMIC DNA]</scope>
    <source>
        <strain evidence="8 9">JCM 15085</strain>
    </source>
</reference>
<accession>A0A3M8CYI0</accession>
<dbReference type="InterPro" id="IPR017439">
    <property type="entry name" value="Amidohydrolase"/>
</dbReference>
<keyword evidence="3 5" id="KW-0220">Diaminopimelate biosynthesis</keyword>
<dbReference type="SUPFAM" id="SSF53187">
    <property type="entry name" value="Zn-dependent exopeptidases"/>
    <property type="match status" value="1"/>
</dbReference>
<feature type="binding site" evidence="6">
    <location>
        <position position="128"/>
    </location>
    <ligand>
        <name>Mn(2+)</name>
        <dbReference type="ChEBI" id="CHEBI:29035"/>
        <label>2</label>
    </ligand>
</feature>
<evidence type="ECO:0000256" key="4">
    <source>
        <dbReference type="ARBA" id="ARBA00023154"/>
    </source>
</evidence>
<evidence type="ECO:0000256" key="5">
    <source>
        <dbReference type="HAMAP-Rule" id="MF_01692"/>
    </source>
</evidence>
<dbReference type="PANTHER" id="PTHR11014:SF98">
    <property type="entry name" value="N-ACETYLDIAMINOPIMELATE DEACETYLASE"/>
    <property type="match status" value="1"/>
</dbReference>
<dbReference type="PANTHER" id="PTHR11014">
    <property type="entry name" value="PEPTIDASE M20 FAMILY MEMBER"/>
    <property type="match status" value="1"/>
</dbReference>
<evidence type="ECO:0000313" key="9">
    <source>
        <dbReference type="Proteomes" id="UP000281915"/>
    </source>
</evidence>
<evidence type="ECO:0000313" key="8">
    <source>
        <dbReference type="EMBL" id="RNB80860.1"/>
    </source>
</evidence>
<feature type="domain" description="Peptidase M20 dimerisation" evidence="7">
    <location>
        <begin position="180"/>
        <end position="269"/>
    </location>
</feature>
<comment type="similarity">
    <text evidence="5">Belongs to the peptidase M20A family. N-acetyldiaminopimelate deacetylase subfamily.</text>
</comment>
<keyword evidence="6" id="KW-0479">Metal-binding</keyword>
<comment type="catalytic activity">
    <reaction evidence="5">
        <text>N-acetyl-(2S,6S)-2,6-diaminopimelate + H2O = (2S,6S)-2,6-diaminopimelate + acetate</text>
        <dbReference type="Rhea" id="RHEA:20405"/>
        <dbReference type="ChEBI" id="CHEBI:15377"/>
        <dbReference type="ChEBI" id="CHEBI:30089"/>
        <dbReference type="ChEBI" id="CHEBI:57609"/>
        <dbReference type="ChEBI" id="CHEBI:58767"/>
        <dbReference type="EC" id="3.5.1.47"/>
    </reaction>
</comment>
<comment type="pathway">
    <text evidence="5">Amino-acid biosynthesis; L-lysine biosynthesis via DAP pathway; LL-2,6-diaminopimelate from (S)-tetrahydrodipicolinate (acetylase route): step 3/3.</text>
</comment>
<dbReference type="HAMAP" id="MF_01692">
    <property type="entry name" value="DapEL"/>
    <property type="match status" value="1"/>
</dbReference>
<dbReference type="NCBIfam" id="TIGR01891">
    <property type="entry name" value="amidohydrolases"/>
    <property type="match status" value="1"/>
</dbReference>
<feature type="active site" description="Proton acceptor" evidence="5">
    <location>
        <position position="128"/>
    </location>
</feature>
<dbReference type="Proteomes" id="UP000281915">
    <property type="component" value="Unassembled WGS sequence"/>
</dbReference>
<dbReference type="SUPFAM" id="SSF55031">
    <property type="entry name" value="Bacterial exopeptidase dimerisation domain"/>
    <property type="match status" value="1"/>
</dbReference>
<gene>
    <name evidence="8" type="ORF">EDM58_08475</name>
</gene>
<evidence type="ECO:0000256" key="6">
    <source>
        <dbReference type="PIRSR" id="PIRSR005962-1"/>
    </source>
</evidence>
<comment type="caution">
    <text evidence="8">The sequence shown here is derived from an EMBL/GenBank/DDBJ whole genome shotgun (WGS) entry which is preliminary data.</text>
</comment>
<dbReference type="GO" id="GO:0046872">
    <property type="term" value="F:metal ion binding"/>
    <property type="evidence" value="ECO:0007669"/>
    <property type="project" value="UniProtKB-KW"/>
</dbReference>
<dbReference type="Pfam" id="PF01546">
    <property type="entry name" value="Peptidase_M20"/>
    <property type="match status" value="1"/>
</dbReference>
<keyword evidence="1 5" id="KW-0028">Amino-acid biosynthesis</keyword>
<evidence type="ECO:0000259" key="7">
    <source>
        <dbReference type="Pfam" id="PF07687"/>
    </source>
</evidence>
<dbReference type="AlphaFoldDB" id="A0A3M8CYI0"/>
<feature type="binding site" evidence="6">
    <location>
        <position position="96"/>
    </location>
    <ligand>
        <name>Mn(2+)</name>
        <dbReference type="ChEBI" id="CHEBI:29035"/>
        <label>2</label>
    </ligand>
</feature>
<feature type="binding site" evidence="6">
    <location>
        <position position="94"/>
    </location>
    <ligand>
        <name>Mn(2+)</name>
        <dbReference type="ChEBI" id="CHEBI:29035"/>
        <label>2</label>
    </ligand>
</feature>
<dbReference type="InterPro" id="IPR002933">
    <property type="entry name" value="Peptidase_M20"/>
</dbReference>
<evidence type="ECO:0000256" key="3">
    <source>
        <dbReference type="ARBA" id="ARBA00022915"/>
    </source>
</evidence>
<evidence type="ECO:0000256" key="2">
    <source>
        <dbReference type="ARBA" id="ARBA00022801"/>
    </source>
</evidence>
<dbReference type="FunFam" id="3.30.70.360:FF:000001">
    <property type="entry name" value="N-acetyldiaminopimelate deacetylase"/>
    <property type="match status" value="1"/>
</dbReference>
<comment type="function">
    <text evidence="5">Catalyzes the conversion of N-acetyl-diaminopimelate to diaminopimelate and acetate.</text>
</comment>
<sequence length="386" mass="43262">MSKTAFVQIRRDLHQIPEPGFGEVKTQRYLLDYLERLPQERIQIKTWRTGILVRLSGTNPKRTIAWRTDMDGLPMVEETTYPFRSVHEGFMHACGHDMHMAIALGLLTHFVQEPIADDLLFVFQPAEEGPGGALPMMQSEEFDAWRPDCIFALHIAPEYPVGQIATKPGILFANTSELFIDLYGTGGHAAYPHKTNDMVVAASHLVTQLQSIVARNIDPLDSAVITVGKIVGGTKQNIIAEKARLEGTIRTFSMESMQRVKSRIEAQVRGIEAGFECRAEIDYGCGYCQVFNEENLTAAFMEWVREACPDVELIQCQEAMTGEDFGYFLSEIPGFLFWLGVNTPYGLHHAKIEPDEGAIEVAISLVSRYFTWLSTQPVESDQGATR</sequence>
<dbReference type="GO" id="GO:0050118">
    <property type="term" value="F:N-acetyldiaminopimelate deacetylase activity"/>
    <property type="evidence" value="ECO:0007669"/>
    <property type="project" value="UniProtKB-UniRule"/>
</dbReference>
<evidence type="ECO:0000256" key="1">
    <source>
        <dbReference type="ARBA" id="ARBA00022605"/>
    </source>
</evidence>
<dbReference type="InterPro" id="IPR023905">
    <property type="entry name" value="AcetylDAP_deacetylase"/>
</dbReference>
<comment type="cofactor">
    <cofactor evidence="6">
        <name>Mn(2+)</name>
        <dbReference type="ChEBI" id="CHEBI:29035"/>
    </cofactor>
    <text evidence="6">The Mn(2+) ion enhances activity.</text>
</comment>
<dbReference type="UniPathway" id="UPA00034">
    <property type="reaction ID" value="UER00024"/>
</dbReference>
<dbReference type="GO" id="GO:0009089">
    <property type="term" value="P:lysine biosynthetic process via diaminopimelate"/>
    <property type="evidence" value="ECO:0007669"/>
    <property type="project" value="UniProtKB-UniRule"/>
</dbReference>
<dbReference type="Gene3D" id="3.40.630.10">
    <property type="entry name" value="Zn peptidases"/>
    <property type="match status" value="1"/>
</dbReference>
<dbReference type="PIRSF" id="PIRSF005962">
    <property type="entry name" value="Pept_M20D_amidohydro"/>
    <property type="match status" value="1"/>
</dbReference>
<feature type="binding site" evidence="6">
    <location>
        <position position="154"/>
    </location>
    <ligand>
        <name>Mn(2+)</name>
        <dbReference type="ChEBI" id="CHEBI:29035"/>
        <label>2</label>
    </ligand>
</feature>
<dbReference type="InterPro" id="IPR036264">
    <property type="entry name" value="Bact_exopeptidase_dim_dom"/>
</dbReference>
<feature type="active site" evidence="5">
    <location>
        <position position="69"/>
    </location>
</feature>
<dbReference type="CDD" id="cd05670">
    <property type="entry name" value="M20_Acy1_YkuR-like"/>
    <property type="match status" value="1"/>
</dbReference>
<dbReference type="InterPro" id="IPR011650">
    <property type="entry name" value="Peptidase_M20_dimer"/>
</dbReference>
<keyword evidence="2 5" id="KW-0378">Hydrolase</keyword>
<dbReference type="RefSeq" id="WP_122912942.1">
    <property type="nucleotide sequence ID" value="NZ_RHHT01000015.1"/>
</dbReference>
<keyword evidence="6" id="KW-0464">Manganese</keyword>
<dbReference type="Gene3D" id="3.30.70.360">
    <property type="match status" value="1"/>
</dbReference>
<organism evidence="8 9">
    <name type="scientific">Brevibacillus panacihumi</name>
    <dbReference type="NCBI Taxonomy" id="497735"/>
    <lineage>
        <taxon>Bacteria</taxon>
        <taxon>Bacillati</taxon>
        <taxon>Bacillota</taxon>
        <taxon>Bacilli</taxon>
        <taxon>Bacillales</taxon>
        <taxon>Paenibacillaceae</taxon>
        <taxon>Brevibacillus</taxon>
    </lineage>
</organism>